<evidence type="ECO:0000256" key="2">
    <source>
        <dbReference type="ARBA" id="ARBA00023242"/>
    </source>
</evidence>
<evidence type="ECO:0000256" key="3">
    <source>
        <dbReference type="ARBA" id="ARBA00025734"/>
    </source>
</evidence>
<keyword evidence="2" id="KW-0539">Nucleus</keyword>
<evidence type="ECO:0000313" key="7">
    <source>
        <dbReference type="Proteomes" id="UP000001593"/>
    </source>
</evidence>
<evidence type="ECO:0000313" key="6">
    <source>
        <dbReference type="EMBL" id="EDO32466.1"/>
    </source>
</evidence>
<dbReference type="Gene3D" id="2.40.250.10">
    <property type="entry name" value="Core binding factor, beta subunit"/>
    <property type="match status" value="1"/>
</dbReference>
<dbReference type="OrthoDB" id="10026505at2759"/>
<dbReference type="EMBL" id="EU877197">
    <property type="protein sequence ID" value="ACF96954.1"/>
    <property type="molecule type" value="mRNA"/>
</dbReference>
<dbReference type="PANTHER" id="PTHR10276:SF3">
    <property type="entry name" value="CORE-BINDING FACTOR SUBUNIT BETA"/>
    <property type="match status" value="1"/>
</dbReference>
<accession>A7SV13</accession>
<comment type="similarity">
    <text evidence="3">Belongs to the CBF-beta family.</text>
</comment>
<proteinExistence type="evidence at transcript level"/>
<sequence>MPRVVPEQKQKFENDEMFRKLARESEIKYTGYRDRSHEERVVRFQTEIRDGQSNVAYVASGTNLTLHFPKAEDGFIRSEFLDFDREPGKVHIKSHFILNGVCIIFKGWIDLQRLDGIGYIEYDEEKARKEDKIMRETLEQAKQRLAEFEERQRQWREEQQRKESEASTHHHRFRQN</sequence>
<dbReference type="GO" id="GO:0006357">
    <property type="term" value="P:regulation of transcription by RNA polymerase II"/>
    <property type="evidence" value="ECO:0000318"/>
    <property type="project" value="GO_Central"/>
</dbReference>
<reference evidence="5" key="2">
    <citation type="journal article" date="2008" name="BMC Evol. Biol.">
        <title>The evolutionary origin of the Runx/CBFbeta transcription factors--studies of the most basal metazoans.</title>
        <authorList>
            <person name="Sullivan J.C."/>
            <person name="Sher D."/>
            <person name="Eisenstein M."/>
            <person name="Shigesada K."/>
            <person name="Reitzel A.M."/>
            <person name="Marlow H."/>
            <person name="Levanon D."/>
            <person name="Groner Y."/>
            <person name="Finnerty J.R."/>
            <person name="Gat U."/>
        </authorList>
    </citation>
    <scope>NUCLEOTIDE SEQUENCE</scope>
</reference>
<evidence type="ECO:0000256" key="1">
    <source>
        <dbReference type="ARBA" id="ARBA00004123"/>
    </source>
</evidence>
<dbReference type="InParanoid" id="A7SV13"/>
<dbReference type="KEGG" id="nve:5503473"/>
<dbReference type="eggNOG" id="KOG4785">
    <property type="taxonomic scope" value="Eukaryota"/>
</dbReference>
<feature type="compositionally biased region" description="Basic and acidic residues" evidence="4">
    <location>
        <begin position="149"/>
        <end position="168"/>
    </location>
</feature>
<dbReference type="AlphaFoldDB" id="A7SV13"/>
<reference evidence="6 7" key="1">
    <citation type="journal article" date="2007" name="Science">
        <title>Sea anemone genome reveals ancestral eumetazoan gene repertoire and genomic organization.</title>
        <authorList>
            <person name="Putnam N.H."/>
            <person name="Srivastava M."/>
            <person name="Hellsten U."/>
            <person name="Dirks B."/>
            <person name="Chapman J."/>
            <person name="Salamov A."/>
            <person name="Terry A."/>
            <person name="Shapiro H."/>
            <person name="Lindquist E."/>
            <person name="Kapitonov V.V."/>
            <person name="Jurka J."/>
            <person name="Genikhovich G."/>
            <person name="Grigoriev I.V."/>
            <person name="Lucas S.M."/>
            <person name="Steele R.E."/>
            <person name="Finnerty J.R."/>
            <person name="Technau U."/>
            <person name="Martindale M.Q."/>
            <person name="Rokhsar D.S."/>
        </authorList>
    </citation>
    <scope>NUCLEOTIDE SEQUENCE [LARGE SCALE GENOMIC DNA]</scope>
    <source>
        <strain evidence="7">CH2 X CH6</strain>
        <strain evidence="6">CH2 x CH6</strain>
    </source>
</reference>
<dbReference type="EMBL" id="DS469823">
    <property type="protein sequence ID" value="EDO32466.1"/>
    <property type="molecule type" value="Genomic_DNA"/>
</dbReference>
<protein>
    <submittedName>
        <fullName evidence="5">Core-binding factor subunit beta</fullName>
    </submittedName>
</protein>
<evidence type="ECO:0000313" key="5">
    <source>
        <dbReference type="EMBL" id="ACF96954.1"/>
    </source>
</evidence>
<keyword evidence="7" id="KW-1185">Reference proteome</keyword>
<dbReference type="GO" id="GO:0016513">
    <property type="term" value="C:core-binding factor complex"/>
    <property type="evidence" value="ECO:0000318"/>
    <property type="project" value="GO_Central"/>
</dbReference>
<dbReference type="FunFam" id="2.40.250.10:FF:000001">
    <property type="entry name" value="Core-binding factor subunit beta"/>
    <property type="match status" value="1"/>
</dbReference>
<dbReference type="InterPro" id="IPR036552">
    <property type="entry name" value="CBF_bsu_sf"/>
</dbReference>
<dbReference type="SUPFAM" id="SSF50723">
    <property type="entry name" value="Core binding factor beta, CBF"/>
    <property type="match status" value="1"/>
</dbReference>
<evidence type="ECO:0000256" key="4">
    <source>
        <dbReference type="SAM" id="MobiDB-lite"/>
    </source>
</evidence>
<dbReference type="OMA" id="YAEISMV"/>
<gene>
    <name evidence="5" type="primary">CBFbeta</name>
    <name evidence="6" type="ORF">NEMVEDRAFT_v1g237539</name>
</gene>
<dbReference type="Pfam" id="PF02312">
    <property type="entry name" value="CBF_beta"/>
    <property type="match status" value="1"/>
</dbReference>
<name>A7SV13_NEMVE</name>
<dbReference type="PANTHER" id="PTHR10276">
    <property type="entry name" value="CORE-BINDING FACTOR, BETA SUBUNIT"/>
    <property type="match status" value="1"/>
</dbReference>
<comment type="subcellular location">
    <subcellularLocation>
        <location evidence="1">Nucleus</location>
    </subcellularLocation>
</comment>
<dbReference type="GO" id="GO:0003713">
    <property type="term" value="F:transcription coactivator activity"/>
    <property type="evidence" value="ECO:0000318"/>
    <property type="project" value="GO_Central"/>
</dbReference>
<dbReference type="Proteomes" id="UP000001593">
    <property type="component" value="Unassembled WGS sequence"/>
</dbReference>
<organism evidence="6 7">
    <name type="scientific">Nematostella vectensis</name>
    <name type="common">Starlet sea anemone</name>
    <dbReference type="NCBI Taxonomy" id="45351"/>
    <lineage>
        <taxon>Eukaryota</taxon>
        <taxon>Metazoa</taxon>
        <taxon>Cnidaria</taxon>
        <taxon>Anthozoa</taxon>
        <taxon>Hexacorallia</taxon>
        <taxon>Actiniaria</taxon>
        <taxon>Edwardsiidae</taxon>
        <taxon>Nematostella</taxon>
    </lineage>
</organism>
<dbReference type="HOGENOM" id="CLU_074992_1_0_1"/>
<dbReference type="InterPro" id="IPR003417">
    <property type="entry name" value="CBF_beta"/>
</dbReference>
<dbReference type="STRING" id="45351.A7SV13"/>
<dbReference type="GeneID" id="5503473"/>
<feature type="region of interest" description="Disordered" evidence="4">
    <location>
        <begin position="149"/>
        <end position="176"/>
    </location>
</feature>